<gene>
    <name evidence="2" type="ORF">E2C01_038873</name>
</gene>
<evidence type="ECO:0000313" key="3">
    <source>
        <dbReference type="Proteomes" id="UP000324222"/>
    </source>
</evidence>
<reference evidence="2 3" key="1">
    <citation type="submission" date="2019-05" db="EMBL/GenBank/DDBJ databases">
        <title>Another draft genome of Portunus trituberculatus and its Hox gene families provides insights of decapod evolution.</title>
        <authorList>
            <person name="Jeong J.-H."/>
            <person name="Song I."/>
            <person name="Kim S."/>
            <person name="Choi T."/>
            <person name="Kim D."/>
            <person name="Ryu S."/>
            <person name="Kim W."/>
        </authorList>
    </citation>
    <scope>NUCLEOTIDE SEQUENCE [LARGE SCALE GENOMIC DNA]</scope>
    <source>
        <tissue evidence="2">Muscle</tissue>
    </source>
</reference>
<keyword evidence="3" id="KW-1185">Reference proteome</keyword>
<organism evidence="2 3">
    <name type="scientific">Portunus trituberculatus</name>
    <name type="common">Swimming crab</name>
    <name type="synonym">Neptunus trituberculatus</name>
    <dbReference type="NCBI Taxonomy" id="210409"/>
    <lineage>
        <taxon>Eukaryota</taxon>
        <taxon>Metazoa</taxon>
        <taxon>Ecdysozoa</taxon>
        <taxon>Arthropoda</taxon>
        <taxon>Crustacea</taxon>
        <taxon>Multicrustacea</taxon>
        <taxon>Malacostraca</taxon>
        <taxon>Eumalacostraca</taxon>
        <taxon>Eucarida</taxon>
        <taxon>Decapoda</taxon>
        <taxon>Pleocyemata</taxon>
        <taxon>Brachyura</taxon>
        <taxon>Eubrachyura</taxon>
        <taxon>Portunoidea</taxon>
        <taxon>Portunidae</taxon>
        <taxon>Portuninae</taxon>
        <taxon>Portunus</taxon>
    </lineage>
</organism>
<evidence type="ECO:0000256" key="1">
    <source>
        <dbReference type="SAM" id="MobiDB-lite"/>
    </source>
</evidence>
<sequence>MPDLYGRASEERSVAPSPRLPCLPPSPRAAQAQLAQNALTQLNLRSVSDLHQLVTAIWNQTTQPDIPSFPTLCLLIPTTSSPPLQQTCPHTMVHLPGPTVTRKTPFLLSSNLLIRTQL</sequence>
<name>A0A5B7FJ66_PORTR</name>
<evidence type="ECO:0000313" key="2">
    <source>
        <dbReference type="EMBL" id="MPC45183.1"/>
    </source>
</evidence>
<feature type="compositionally biased region" description="Pro residues" evidence="1">
    <location>
        <begin position="18"/>
        <end position="27"/>
    </location>
</feature>
<comment type="caution">
    <text evidence="2">The sequence shown here is derived from an EMBL/GenBank/DDBJ whole genome shotgun (WGS) entry which is preliminary data.</text>
</comment>
<feature type="region of interest" description="Disordered" evidence="1">
    <location>
        <begin position="1"/>
        <end position="28"/>
    </location>
</feature>
<proteinExistence type="predicted"/>
<accession>A0A5B7FJ66</accession>
<dbReference type="EMBL" id="VSRR010006614">
    <property type="protein sequence ID" value="MPC45183.1"/>
    <property type="molecule type" value="Genomic_DNA"/>
</dbReference>
<dbReference type="AlphaFoldDB" id="A0A5B7FJ66"/>
<protein>
    <submittedName>
        <fullName evidence="2">Uncharacterized protein</fullName>
    </submittedName>
</protein>
<dbReference type="Proteomes" id="UP000324222">
    <property type="component" value="Unassembled WGS sequence"/>
</dbReference>